<evidence type="ECO:0008006" key="3">
    <source>
        <dbReference type="Google" id="ProtNLM"/>
    </source>
</evidence>
<name>A0A7X3S612_9HYPH</name>
<dbReference type="Gene3D" id="1.10.530.10">
    <property type="match status" value="1"/>
</dbReference>
<organism evidence="1 2">
    <name type="scientific">Stappia sediminis</name>
    <dbReference type="NCBI Taxonomy" id="2692190"/>
    <lineage>
        <taxon>Bacteria</taxon>
        <taxon>Pseudomonadati</taxon>
        <taxon>Pseudomonadota</taxon>
        <taxon>Alphaproteobacteria</taxon>
        <taxon>Hyphomicrobiales</taxon>
        <taxon>Stappiaceae</taxon>
        <taxon>Stappia</taxon>
    </lineage>
</organism>
<dbReference type="Proteomes" id="UP000433101">
    <property type="component" value="Unassembled WGS sequence"/>
</dbReference>
<comment type="caution">
    <text evidence="1">The sequence shown here is derived from an EMBL/GenBank/DDBJ whole genome shotgun (WGS) entry which is preliminary data.</text>
</comment>
<dbReference type="AlphaFoldDB" id="A0A7X3S612"/>
<gene>
    <name evidence="1" type="ORF">GR183_01685</name>
</gene>
<evidence type="ECO:0000313" key="2">
    <source>
        <dbReference type="Proteomes" id="UP000433101"/>
    </source>
</evidence>
<evidence type="ECO:0000313" key="1">
    <source>
        <dbReference type="EMBL" id="MXN63601.1"/>
    </source>
</evidence>
<dbReference type="RefSeq" id="WP_160773843.1">
    <property type="nucleotide sequence ID" value="NZ_WUMV01000001.1"/>
</dbReference>
<accession>A0A7X3S612</accession>
<dbReference type="EMBL" id="WUMV01000001">
    <property type="protein sequence ID" value="MXN63601.1"/>
    <property type="molecule type" value="Genomic_DNA"/>
</dbReference>
<reference evidence="1 2" key="1">
    <citation type="submission" date="2019-12" db="EMBL/GenBank/DDBJ databases">
        <authorList>
            <person name="Li M."/>
        </authorList>
    </citation>
    <scope>NUCLEOTIDE SEQUENCE [LARGE SCALE GENOMIC DNA]</scope>
    <source>
        <strain evidence="1 2">GBMRC 2046</strain>
    </source>
</reference>
<dbReference type="SUPFAM" id="SSF53955">
    <property type="entry name" value="Lysozyme-like"/>
    <property type="match status" value="1"/>
</dbReference>
<proteinExistence type="predicted"/>
<keyword evidence="2" id="KW-1185">Reference proteome</keyword>
<dbReference type="InterPro" id="IPR023346">
    <property type="entry name" value="Lysozyme-like_dom_sf"/>
</dbReference>
<sequence>MDFNRKIFFDYIRPPIFNGSIGESAVANIGKILDHWFENHAENPPAQLAYVLATVFAEVGRNMAPVRESFADSDEEARQKLRNRTYAAPAGPHDHSYYGRGYVQLTWLKNYQRQSDKLGIDFVKDPDKVLETENALKILVEGMLDGDFNGEGHGLSYYVNDKKQDFVEARRTVNVQDRAHEIAGYARAFLAAIEAAANGIAVSERKEPSVKKAEKDREREYFLSAKQQEKLAVVMDDKLDIPFVSDGSERQIFLKIVQSIDRNVFRVVPEEIVSIVNKGDSVISPEVYQGMKEYLASFLGDIVPVPFLPGFIKREILEYAIDIILRALSEFTTIDDLLEDVLGEKLAA</sequence>
<protein>
    <recommendedName>
        <fullName evidence="3">Glycoside hydrolase family 19 catalytic domain-containing protein</fullName>
    </recommendedName>
</protein>